<evidence type="ECO:0000313" key="3">
    <source>
        <dbReference type="Proteomes" id="UP001168524"/>
    </source>
</evidence>
<feature type="transmembrane region" description="Helical" evidence="1">
    <location>
        <begin position="7"/>
        <end position="24"/>
    </location>
</feature>
<organism evidence="2 3">
    <name type="scientific">Acinetobacter thutiue</name>
    <dbReference type="NCBI Taxonomy" id="2998078"/>
    <lineage>
        <taxon>Bacteria</taxon>
        <taxon>Pseudomonadati</taxon>
        <taxon>Pseudomonadota</taxon>
        <taxon>Gammaproteobacteria</taxon>
        <taxon>Moraxellales</taxon>
        <taxon>Moraxellaceae</taxon>
        <taxon>Acinetobacter</taxon>
    </lineage>
</organism>
<keyword evidence="3" id="KW-1185">Reference proteome</keyword>
<comment type="caution">
    <text evidence="2">The sequence shown here is derived from an EMBL/GenBank/DDBJ whole genome shotgun (WGS) entry which is preliminary data.</text>
</comment>
<sequence length="184" mass="21333">MNIIFRFLLTLNSTSLLLIIFLIKEKYVLWQGVSEYLSYIVYVIPPILMTYLSILLCSKLSKDSFKCELDETGAIKSYPIQEIEYANNSFLPSYLGYFFVALSVSNIETLVCVYVILFVFTFLSQALYFNPLFLLFGFNFYNVKTKHGASIFLITKFDYKIPEDVEIDVAYRINSYTYVEGGNE</sequence>
<name>A0ABT7WNC4_9GAMM</name>
<gene>
    <name evidence="2" type="ORF">QTA56_07930</name>
</gene>
<reference evidence="2" key="1">
    <citation type="submission" date="2023-06" db="EMBL/GenBank/DDBJ databases">
        <title>Two novel species of Acinetobacter isolated from motorbike repairing workshop in Vietnam.</title>
        <authorList>
            <person name="Le N.T.T."/>
        </authorList>
    </citation>
    <scope>NUCLEOTIDE SEQUENCE</scope>
    <source>
        <strain evidence="2">VNH17</strain>
    </source>
</reference>
<keyword evidence="1" id="KW-0472">Membrane</keyword>
<accession>A0ABT7WNC4</accession>
<protein>
    <submittedName>
        <fullName evidence="2">Uncharacterized protein</fullName>
    </submittedName>
</protein>
<feature type="transmembrane region" description="Helical" evidence="1">
    <location>
        <begin position="94"/>
        <end position="120"/>
    </location>
</feature>
<dbReference type="RefSeq" id="WP_267980389.1">
    <property type="nucleotide sequence ID" value="NZ_JAPQKF010000002.1"/>
</dbReference>
<dbReference type="Proteomes" id="UP001168524">
    <property type="component" value="Unassembled WGS sequence"/>
</dbReference>
<keyword evidence="1" id="KW-1133">Transmembrane helix</keyword>
<feature type="transmembrane region" description="Helical" evidence="1">
    <location>
        <begin position="36"/>
        <end position="56"/>
    </location>
</feature>
<evidence type="ECO:0000313" key="2">
    <source>
        <dbReference type="EMBL" id="MDN0014165.1"/>
    </source>
</evidence>
<feature type="transmembrane region" description="Helical" evidence="1">
    <location>
        <begin position="126"/>
        <end position="143"/>
    </location>
</feature>
<keyword evidence="1" id="KW-0812">Transmembrane</keyword>
<proteinExistence type="predicted"/>
<evidence type="ECO:0000256" key="1">
    <source>
        <dbReference type="SAM" id="Phobius"/>
    </source>
</evidence>
<dbReference type="EMBL" id="JAUDZE010000002">
    <property type="protein sequence ID" value="MDN0014165.1"/>
    <property type="molecule type" value="Genomic_DNA"/>
</dbReference>